<sequence length="149" mass="16333">MDDPQALPPSLTALTTYLLSRTGKTARSLLAGRFAERRLRLWHHAVLAALSDFGPHAQRELAVRLAVDPSDIAKILDELAGDGRVDRVRDPADRRRVTATLTDAGRALLAELDAEAAAVQDEVLAPLSTDERDQLKTLLTKVFTHMSED</sequence>
<dbReference type="EMBL" id="BAAAQN010000005">
    <property type="protein sequence ID" value="GAA2017948.1"/>
    <property type="molecule type" value="Genomic_DNA"/>
</dbReference>
<dbReference type="InterPro" id="IPR036388">
    <property type="entry name" value="WH-like_DNA-bd_sf"/>
</dbReference>
<dbReference type="Proteomes" id="UP001500751">
    <property type="component" value="Unassembled WGS sequence"/>
</dbReference>
<keyword evidence="3" id="KW-1185">Reference proteome</keyword>
<dbReference type="PRINTS" id="PR00598">
    <property type="entry name" value="HTHMARR"/>
</dbReference>
<evidence type="ECO:0000259" key="1">
    <source>
        <dbReference type="PROSITE" id="PS50995"/>
    </source>
</evidence>
<organism evidence="2 3">
    <name type="scientific">Catenulispora yoronensis</name>
    <dbReference type="NCBI Taxonomy" id="450799"/>
    <lineage>
        <taxon>Bacteria</taxon>
        <taxon>Bacillati</taxon>
        <taxon>Actinomycetota</taxon>
        <taxon>Actinomycetes</taxon>
        <taxon>Catenulisporales</taxon>
        <taxon>Catenulisporaceae</taxon>
        <taxon>Catenulispora</taxon>
    </lineage>
</organism>
<dbReference type="Gene3D" id="1.10.10.10">
    <property type="entry name" value="Winged helix-like DNA-binding domain superfamily/Winged helix DNA-binding domain"/>
    <property type="match status" value="1"/>
</dbReference>
<comment type="caution">
    <text evidence="2">The sequence shown here is derived from an EMBL/GenBank/DDBJ whole genome shotgun (WGS) entry which is preliminary data.</text>
</comment>
<dbReference type="SMART" id="SM00347">
    <property type="entry name" value="HTH_MARR"/>
    <property type="match status" value="1"/>
</dbReference>
<name>A0ABP5F9L8_9ACTN</name>
<dbReference type="InterPro" id="IPR036390">
    <property type="entry name" value="WH_DNA-bd_sf"/>
</dbReference>
<protein>
    <recommendedName>
        <fullName evidence="1">HTH marR-type domain-containing protein</fullName>
    </recommendedName>
</protein>
<dbReference type="SUPFAM" id="SSF46785">
    <property type="entry name" value="Winged helix' DNA-binding domain"/>
    <property type="match status" value="1"/>
</dbReference>
<dbReference type="InterPro" id="IPR000835">
    <property type="entry name" value="HTH_MarR-typ"/>
</dbReference>
<proteinExistence type="predicted"/>
<dbReference type="Pfam" id="PF01047">
    <property type="entry name" value="MarR"/>
    <property type="match status" value="1"/>
</dbReference>
<evidence type="ECO:0000313" key="3">
    <source>
        <dbReference type="Proteomes" id="UP001500751"/>
    </source>
</evidence>
<dbReference type="PANTHER" id="PTHR33164">
    <property type="entry name" value="TRANSCRIPTIONAL REGULATOR, MARR FAMILY"/>
    <property type="match status" value="1"/>
</dbReference>
<dbReference type="RefSeq" id="WP_344664522.1">
    <property type="nucleotide sequence ID" value="NZ_BAAAQN010000005.1"/>
</dbReference>
<gene>
    <name evidence="2" type="ORF">GCM10009839_12440</name>
</gene>
<feature type="domain" description="HTH marR-type" evidence="1">
    <location>
        <begin position="12"/>
        <end position="144"/>
    </location>
</feature>
<dbReference type="InterPro" id="IPR039422">
    <property type="entry name" value="MarR/SlyA-like"/>
</dbReference>
<evidence type="ECO:0000313" key="2">
    <source>
        <dbReference type="EMBL" id="GAA2017948.1"/>
    </source>
</evidence>
<dbReference type="PANTHER" id="PTHR33164:SF95">
    <property type="entry name" value="TRANSCRIPTIONAL REGULATOR"/>
    <property type="match status" value="1"/>
</dbReference>
<reference evidence="3" key="1">
    <citation type="journal article" date="2019" name="Int. J. Syst. Evol. Microbiol.">
        <title>The Global Catalogue of Microorganisms (GCM) 10K type strain sequencing project: providing services to taxonomists for standard genome sequencing and annotation.</title>
        <authorList>
            <consortium name="The Broad Institute Genomics Platform"/>
            <consortium name="The Broad Institute Genome Sequencing Center for Infectious Disease"/>
            <person name="Wu L."/>
            <person name="Ma J."/>
        </authorList>
    </citation>
    <scope>NUCLEOTIDE SEQUENCE [LARGE SCALE GENOMIC DNA]</scope>
    <source>
        <strain evidence="3">JCM 16014</strain>
    </source>
</reference>
<dbReference type="PROSITE" id="PS50995">
    <property type="entry name" value="HTH_MARR_2"/>
    <property type="match status" value="1"/>
</dbReference>
<accession>A0ABP5F9L8</accession>